<feature type="non-terminal residue" evidence="1">
    <location>
        <position position="1"/>
    </location>
</feature>
<dbReference type="AlphaFoldDB" id="A0A9P8J2F9"/>
<evidence type="ECO:0000313" key="1">
    <source>
        <dbReference type="EMBL" id="KAG9684412.1"/>
    </source>
</evidence>
<comment type="caution">
    <text evidence="1">The sequence shown here is derived from an EMBL/GenBank/DDBJ whole genome shotgun (WGS) entry which is preliminary data.</text>
</comment>
<gene>
    <name evidence="1" type="ORF">KCU76_g12438</name>
</gene>
<dbReference type="Proteomes" id="UP000779574">
    <property type="component" value="Unassembled WGS sequence"/>
</dbReference>
<protein>
    <submittedName>
        <fullName evidence="1">Uncharacterized protein</fullName>
    </submittedName>
</protein>
<organism evidence="1 2">
    <name type="scientific">Aureobasidium melanogenum</name>
    <name type="common">Aureobasidium pullulans var. melanogenum</name>
    <dbReference type="NCBI Taxonomy" id="46634"/>
    <lineage>
        <taxon>Eukaryota</taxon>
        <taxon>Fungi</taxon>
        <taxon>Dikarya</taxon>
        <taxon>Ascomycota</taxon>
        <taxon>Pezizomycotina</taxon>
        <taxon>Dothideomycetes</taxon>
        <taxon>Dothideomycetidae</taxon>
        <taxon>Dothideales</taxon>
        <taxon>Saccotheciaceae</taxon>
        <taxon>Aureobasidium</taxon>
    </lineage>
</organism>
<proteinExistence type="predicted"/>
<reference evidence="1" key="2">
    <citation type="submission" date="2021-08" db="EMBL/GenBank/DDBJ databases">
        <authorList>
            <person name="Gostincar C."/>
            <person name="Sun X."/>
            <person name="Song Z."/>
            <person name="Gunde-Cimerman N."/>
        </authorList>
    </citation>
    <scope>NUCLEOTIDE SEQUENCE</scope>
    <source>
        <strain evidence="1">EXF-9911</strain>
    </source>
</reference>
<reference evidence="1" key="1">
    <citation type="journal article" date="2021" name="J Fungi (Basel)">
        <title>Virulence traits and population genomics of the black yeast Aureobasidium melanogenum.</title>
        <authorList>
            <person name="Cernosa A."/>
            <person name="Sun X."/>
            <person name="Gostincar C."/>
            <person name="Fang C."/>
            <person name="Gunde-Cimerman N."/>
            <person name="Song Z."/>
        </authorList>
    </citation>
    <scope>NUCLEOTIDE SEQUENCE</scope>
    <source>
        <strain evidence="1">EXF-9911</strain>
    </source>
</reference>
<name>A0A9P8J2F9_AURME</name>
<dbReference type="OrthoDB" id="5370359at2759"/>
<evidence type="ECO:0000313" key="2">
    <source>
        <dbReference type="Proteomes" id="UP000779574"/>
    </source>
</evidence>
<sequence length="68" mass="7842">MSSTSCLDSRRQKKPWKQKKIDMTDFENSIDHISASIRYGYLRLTGDGVKVNWDQDEKTLKLSGTYGL</sequence>
<accession>A0A9P8J2F9</accession>
<dbReference type="EMBL" id="JAHFXF010000640">
    <property type="protein sequence ID" value="KAG9684412.1"/>
    <property type="molecule type" value="Genomic_DNA"/>
</dbReference>